<evidence type="ECO:0000259" key="4">
    <source>
        <dbReference type="PROSITE" id="PS50949"/>
    </source>
</evidence>
<dbReference type="SUPFAM" id="SSF46785">
    <property type="entry name" value="Winged helix' DNA-binding domain"/>
    <property type="match status" value="1"/>
</dbReference>
<dbReference type="PANTHER" id="PTHR38445">
    <property type="entry name" value="HTH-TYPE TRANSCRIPTIONAL REPRESSOR YTRA"/>
    <property type="match status" value="1"/>
</dbReference>
<evidence type="ECO:0000256" key="3">
    <source>
        <dbReference type="ARBA" id="ARBA00023163"/>
    </source>
</evidence>
<evidence type="ECO:0000313" key="5">
    <source>
        <dbReference type="EMBL" id="PYE82559.1"/>
    </source>
</evidence>
<evidence type="ECO:0000256" key="2">
    <source>
        <dbReference type="ARBA" id="ARBA00023125"/>
    </source>
</evidence>
<keyword evidence="2" id="KW-0238">DNA-binding</keyword>
<dbReference type="RefSeq" id="WP_245904817.1">
    <property type="nucleotide sequence ID" value="NZ_QJTE01000004.1"/>
</dbReference>
<dbReference type="InterPro" id="IPR036390">
    <property type="entry name" value="WH_DNA-bd_sf"/>
</dbReference>
<dbReference type="Pfam" id="PF00392">
    <property type="entry name" value="GntR"/>
    <property type="match status" value="1"/>
</dbReference>
<organism evidence="5 6">
    <name type="scientific">Pseudoroseicyclus aestuarii</name>
    <dbReference type="NCBI Taxonomy" id="1795041"/>
    <lineage>
        <taxon>Bacteria</taxon>
        <taxon>Pseudomonadati</taxon>
        <taxon>Pseudomonadota</taxon>
        <taxon>Alphaproteobacteria</taxon>
        <taxon>Rhodobacterales</taxon>
        <taxon>Paracoccaceae</taxon>
        <taxon>Pseudoroseicyclus</taxon>
    </lineage>
</organism>
<sequence length="333" mass="35567">MQEKQAELDPEVERIVSAIDPRSSVAVSIQLRGALEFGIGSGELRVGQRLPSVRAMARRVGVSPVTVANVYAALQAAGHVEGRAGSGTYVRASGGGDQRQQMAEIDSRIAELIALGRDCGMTPADLSLRVAMAQPARSRPVSVLLVGNFHDASEAYAADISRHLPQSDRIEAMTLPQLEARGAGGYDLIVAPRTLLAQIRGLCPGIEVVGVTLIPNEATRVALASLRPEARVAAYSYFPGFVTIMKTGIQRFAPHVGDLTMVVRGDPGEAQRLAEAEVLILASGAEYLLQDLGPGQTAFEYRHTPEVQSIRSDILPAVETCRRQAANRRDAAE</sequence>
<evidence type="ECO:0000256" key="1">
    <source>
        <dbReference type="ARBA" id="ARBA00023015"/>
    </source>
</evidence>
<dbReference type="InterPro" id="IPR036388">
    <property type="entry name" value="WH-like_DNA-bd_sf"/>
</dbReference>
<dbReference type="InterPro" id="IPR000524">
    <property type="entry name" value="Tscrpt_reg_HTH_GntR"/>
</dbReference>
<dbReference type="Gene3D" id="1.10.10.10">
    <property type="entry name" value="Winged helix-like DNA-binding domain superfamily/Winged helix DNA-binding domain"/>
    <property type="match status" value="1"/>
</dbReference>
<dbReference type="AlphaFoldDB" id="A0A318STQ9"/>
<keyword evidence="6" id="KW-1185">Reference proteome</keyword>
<dbReference type="CDD" id="cd07377">
    <property type="entry name" value="WHTH_GntR"/>
    <property type="match status" value="1"/>
</dbReference>
<feature type="domain" description="HTH gntR-type" evidence="4">
    <location>
        <begin position="25"/>
        <end position="93"/>
    </location>
</feature>
<evidence type="ECO:0000313" key="6">
    <source>
        <dbReference type="Proteomes" id="UP000248311"/>
    </source>
</evidence>
<dbReference type="GO" id="GO:0003677">
    <property type="term" value="F:DNA binding"/>
    <property type="evidence" value="ECO:0007669"/>
    <property type="project" value="UniProtKB-KW"/>
</dbReference>
<dbReference type="PANTHER" id="PTHR38445:SF9">
    <property type="entry name" value="HTH-TYPE TRANSCRIPTIONAL REPRESSOR YTRA"/>
    <property type="match status" value="1"/>
</dbReference>
<dbReference type="PROSITE" id="PS50949">
    <property type="entry name" value="HTH_GNTR"/>
    <property type="match status" value="1"/>
</dbReference>
<name>A0A318STQ9_9RHOB</name>
<dbReference type="SMART" id="SM00345">
    <property type="entry name" value="HTH_GNTR"/>
    <property type="match status" value="1"/>
</dbReference>
<protein>
    <submittedName>
        <fullName evidence="5">GntR family transcriptional regulator</fullName>
    </submittedName>
</protein>
<proteinExistence type="predicted"/>
<keyword evidence="1" id="KW-0805">Transcription regulation</keyword>
<gene>
    <name evidence="5" type="ORF">DFP88_104316</name>
</gene>
<accession>A0A318STQ9</accession>
<keyword evidence="3" id="KW-0804">Transcription</keyword>
<reference evidence="5 6" key="1">
    <citation type="submission" date="2018-06" db="EMBL/GenBank/DDBJ databases">
        <title>Genomic Encyclopedia of Type Strains, Phase III (KMG-III): the genomes of soil and plant-associated and newly described type strains.</title>
        <authorList>
            <person name="Whitman W."/>
        </authorList>
    </citation>
    <scope>NUCLEOTIDE SEQUENCE [LARGE SCALE GENOMIC DNA]</scope>
    <source>
        <strain evidence="5 6">CECT 9025</strain>
    </source>
</reference>
<dbReference type="GO" id="GO:0003700">
    <property type="term" value="F:DNA-binding transcription factor activity"/>
    <property type="evidence" value="ECO:0007669"/>
    <property type="project" value="InterPro"/>
</dbReference>
<dbReference type="EMBL" id="QJTE01000004">
    <property type="protein sequence ID" value="PYE82559.1"/>
    <property type="molecule type" value="Genomic_DNA"/>
</dbReference>
<comment type="caution">
    <text evidence="5">The sequence shown here is derived from an EMBL/GenBank/DDBJ whole genome shotgun (WGS) entry which is preliminary data.</text>
</comment>
<dbReference type="Proteomes" id="UP000248311">
    <property type="component" value="Unassembled WGS sequence"/>
</dbReference>